<feature type="transmembrane region" description="Helical" evidence="1">
    <location>
        <begin position="42"/>
        <end position="62"/>
    </location>
</feature>
<dbReference type="Proteomes" id="UP000234240">
    <property type="component" value="Unassembled WGS sequence"/>
</dbReference>
<dbReference type="PANTHER" id="PTHR42709">
    <property type="entry name" value="ALKALINE PHOSPHATASE LIKE PROTEIN"/>
    <property type="match status" value="1"/>
</dbReference>
<name>A0A2N5E8F6_9GAMM</name>
<keyword evidence="4" id="KW-1185">Reference proteome</keyword>
<dbReference type="InterPro" id="IPR032816">
    <property type="entry name" value="VTT_dom"/>
</dbReference>
<keyword evidence="1" id="KW-0472">Membrane</keyword>
<feature type="transmembrane region" description="Helical" evidence="1">
    <location>
        <begin position="162"/>
        <end position="181"/>
    </location>
</feature>
<feature type="transmembrane region" description="Helical" evidence="1">
    <location>
        <begin position="12"/>
        <end position="35"/>
    </location>
</feature>
<reference evidence="3 4" key="1">
    <citation type="submission" date="2017-12" db="EMBL/GenBank/DDBJ databases">
        <title>Characterization of six clinical isolates of Enterochimera gen. nov., a novel genus of the Yersiniaciae family and the three species Enterochimera arupensis sp. nov., Enterochimera coloradensis sp. nov, and Enterochimera californica sp. nov.</title>
        <authorList>
            <person name="Rossi A."/>
            <person name="Fisher M."/>
        </authorList>
    </citation>
    <scope>NUCLEOTIDE SEQUENCE [LARGE SCALE GENOMIC DNA]</scope>
    <source>
        <strain evidence="4">2015-Iso6</strain>
    </source>
</reference>
<dbReference type="OrthoDB" id="948134at2"/>
<keyword evidence="1" id="KW-0812">Transmembrane</keyword>
<evidence type="ECO:0000259" key="2">
    <source>
        <dbReference type="Pfam" id="PF09335"/>
    </source>
</evidence>
<feature type="transmembrane region" description="Helical" evidence="1">
    <location>
        <begin position="94"/>
        <end position="115"/>
    </location>
</feature>
<organism evidence="3 4">
    <name type="scientific">Chimaeribacter californicus</name>
    <dbReference type="NCBI Taxonomy" id="2060067"/>
    <lineage>
        <taxon>Bacteria</taxon>
        <taxon>Pseudomonadati</taxon>
        <taxon>Pseudomonadota</taxon>
        <taxon>Gammaproteobacteria</taxon>
        <taxon>Enterobacterales</taxon>
        <taxon>Yersiniaceae</taxon>
        <taxon>Chimaeribacter</taxon>
    </lineage>
</organism>
<dbReference type="GO" id="GO:0005886">
    <property type="term" value="C:plasma membrane"/>
    <property type="evidence" value="ECO:0007669"/>
    <property type="project" value="TreeGrafter"/>
</dbReference>
<feature type="transmembrane region" description="Helical" evidence="1">
    <location>
        <begin position="127"/>
        <end position="150"/>
    </location>
</feature>
<dbReference type="InterPro" id="IPR051311">
    <property type="entry name" value="DedA_domain"/>
</dbReference>
<evidence type="ECO:0000313" key="4">
    <source>
        <dbReference type="Proteomes" id="UP000234240"/>
    </source>
</evidence>
<feature type="domain" description="VTT" evidence="2">
    <location>
        <begin position="24"/>
        <end position="144"/>
    </location>
</feature>
<dbReference type="AlphaFoldDB" id="A0A2N5E8F6"/>
<dbReference type="PANTHER" id="PTHR42709:SF2">
    <property type="entry name" value="INNER MEMBRANE PROTEIN YOHD"/>
    <property type="match status" value="1"/>
</dbReference>
<sequence length="191" mass="20956">MPDIAHFITDYGYWALLAGCLLEGETITLLGGIAAHHGLLKLPWVLAVVAFGGCLGDQILYFTGRRFGPLLLGKLKRRKPQIDRANQLINHHPALFVLGVRFMYGFRIIGPLIIGASKMPVARFVSLNILGACVWALVWVLLGYFCGHFIETLLGSLDKKTSGALLIVGAVAVVLLMKFLLGRMDNNKKEN</sequence>
<keyword evidence="1" id="KW-1133">Transmembrane helix</keyword>
<protein>
    <submittedName>
        <fullName evidence="3">DedA family protein</fullName>
    </submittedName>
</protein>
<dbReference type="EMBL" id="PJZF01000006">
    <property type="protein sequence ID" value="PLR37951.1"/>
    <property type="molecule type" value="Genomic_DNA"/>
</dbReference>
<proteinExistence type="predicted"/>
<dbReference type="Pfam" id="PF09335">
    <property type="entry name" value="VTT_dom"/>
    <property type="match status" value="1"/>
</dbReference>
<accession>A0A2N5E8F6</accession>
<evidence type="ECO:0000256" key="1">
    <source>
        <dbReference type="SAM" id="Phobius"/>
    </source>
</evidence>
<gene>
    <name evidence="3" type="ORF">CYR55_09540</name>
</gene>
<evidence type="ECO:0000313" key="3">
    <source>
        <dbReference type="EMBL" id="PLR37951.1"/>
    </source>
</evidence>
<dbReference type="RefSeq" id="WP_101815909.1">
    <property type="nucleotide sequence ID" value="NZ_PJZF01000006.1"/>
</dbReference>
<comment type="caution">
    <text evidence="3">The sequence shown here is derived from an EMBL/GenBank/DDBJ whole genome shotgun (WGS) entry which is preliminary data.</text>
</comment>